<feature type="domain" description="MAE-28990/MAE-18760-like HEPN" evidence="1">
    <location>
        <begin position="9"/>
        <end position="220"/>
    </location>
</feature>
<dbReference type="InterPro" id="IPR040788">
    <property type="entry name" value="HEPN_MAE_28990"/>
</dbReference>
<dbReference type="Pfam" id="PF18737">
    <property type="entry name" value="HEPN_MAE_28990"/>
    <property type="match status" value="1"/>
</dbReference>
<organism evidence="2 3">
    <name type="scientific">Spirosoma foliorum</name>
    <dbReference type="NCBI Taxonomy" id="2710596"/>
    <lineage>
        <taxon>Bacteria</taxon>
        <taxon>Pseudomonadati</taxon>
        <taxon>Bacteroidota</taxon>
        <taxon>Cytophagia</taxon>
        <taxon>Cytophagales</taxon>
        <taxon>Cytophagaceae</taxon>
        <taxon>Spirosoma</taxon>
    </lineage>
</organism>
<protein>
    <recommendedName>
        <fullName evidence="1">MAE-28990/MAE-18760-like HEPN domain-containing protein</fullName>
    </recommendedName>
</protein>
<reference evidence="2 3" key="1">
    <citation type="submission" date="2020-07" db="EMBL/GenBank/DDBJ databases">
        <title>Spirosoma foliorum sp. nov., isolated from the leaves on the Nejang mountain Korea, Republic of.</title>
        <authorList>
            <person name="Ho H."/>
            <person name="Lee Y.-J."/>
            <person name="Nurcahyanto D.-A."/>
            <person name="Kim S.-G."/>
        </authorList>
    </citation>
    <scope>NUCLEOTIDE SEQUENCE [LARGE SCALE GENOMIC DNA]</scope>
    <source>
        <strain evidence="2 3">PL0136</strain>
    </source>
</reference>
<dbReference type="RefSeq" id="WP_182458803.1">
    <property type="nucleotide sequence ID" value="NZ_CP059732.1"/>
</dbReference>
<evidence type="ECO:0000313" key="2">
    <source>
        <dbReference type="EMBL" id="QMW01521.1"/>
    </source>
</evidence>
<evidence type="ECO:0000259" key="1">
    <source>
        <dbReference type="Pfam" id="PF18737"/>
    </source>
</evidence>
<dbReference type="KEGG" id="sfol:H3H32_26695"/>
<dbReference type="EMBL" id="CP059732">
    <property type="protein sequence ID" value="QMW01521.1"/>
    <property type="molecule type" value="Genomic_DNA"/>
</dbReference>
<dbReference type="Proteomes" id="UP000515369">
    <property type="component" value="Chromosome"/>
</dbReference>
<keyword evidence="3" id="KW-1185">Reference proteome</keyword>
<name>A0A7G5GRM9_9BACT</name>
<dbReference type="AlphaFoldDB" id="A0A7G5GRM9"/>
<gene>
    <name evidence="2" type="ORF">H3H32_26695</name>
</gene>
<evidence type="ECO:0000313" key="3">
    <source>
        <dbReference type="Proteomes" id="UP000515369"/>
    </source>
</evidence>
<sequence>MPSPVMSDVMRDFRDRVKEIENYFAYVTKLDENTINIVPITGTSLADLDSDSWIKTLKASCFLLMYNLIESTTKNAIQAIFDDLETNAIEFDTCRNEVRRIVINNLRRTNPDRILPAFSKLSVDIVVKTFDKHDLFSGNLDARRIRDVAKEYGFNNPRADGSQLLPVKTNRNDLAHGNKSFDEIGKVYGMDQLNTMQRDVKKYMEALLRNVDDYITNKQYLAPTTPII</sequence>
<accession>A0A7G5GRM9</accession>
<proteinExistence type="predicted"/>